<proteinExistence type="predicted"/>
<dbReference type="CDD" id="cd02522">
    <property type="entry name" value="GT_2_like_a"/>
    <property type="match status" value="1"/>
</dbReference>
<dbReference type="InterPro" id="IPR029044">
    <property type="entry name" value="Nucleotide-diphossugar_trans"/>
</dbReference>
<organism evidence="7 8">
    <name type="scientific">Hymenobacter roseosalivarius DSM 11622</name>
    <dbReference type="NCBI Taxonomy" id="645990"/>
    <lineage>
        <taxon>Bacteria</taxon>
        <taxon>Pseudomonadati</taxon>
        <taxon>Bacteroidota</taxon>
        <taxon>Cytophagia</taxon>
        <taxon>Cytophagales</taxon>
        <taxon>Hymenobacteraceae</taxon>
        <taxon>Hymenobacter</taxon>
    </lineage>
</organism>
<dbReference type="RefSeq" id="WP_084447292.1">
    <property type="nucleotide sequence ID" value="NZ_FWWW01000091.1"/>
</dbReference>
<evidence type="ECO:0000256" key="3">
    <source>
        <dbReference type="ARBA" id="ARBA00022676"/>
    </source>
</evidence>
<dbReference type="NCBIfam" id="TIGR04283">
    <property type="entry name" value="glyco_like_mftF"/>
    <property type="match status" value="1"/>
</dbReference>
<dbReference type="Proteomes" id="UP000192266">
    <property type="component" value="Unassembled WGS sequence"/>
</dbReference>
<dbReference type="GO" id="GO:0016757">
    <property type="term" value="F:glycosyltransferase activity"/>
    <property type="evidence" value="ECO:0007669"/>
    <property type="project" value="UniProtKB-KW"/>
</dbReference>
<keyword evidence="3" id="KW-0328">Glycosyltransferase</keyword>
<evidence type="ECO:0000313" key="7">
    <source>
        <dbReference type="EMBL" id="SMB99516.1"/>
    </source>
</evidence>
<evidence type="ECO:0000313" key="8">
    <source>
        <dbReference type="Proteomes" id="UP000192266"/>
    </source>
</evidence>
<sequence length="255" mass="28543">MWHTAPVPSLLSRVPGGAGAALATVSIIIPAYNEASGIGELLAYLRRTTADEPDLEIIVADGGSTDDTRKLARRAGATVVRSPRKGRAAQLNYGARQASGHILYFLHADSYPPPGFLADLRRARRQGYGSGCYRLAFDHGHWFLRFSAWCTRLPLLLVRFGDQSLFVQRKLFAQISGFREDLLVMEDQEIVRRLQACGPFRVLPRAVTTSARKYLDNGVFRLQAVFTLLAGLYWLGVSQPRLVELYRRLIRQDKL</sequence>
<protein>
    <submittedName>
        <fullName evidence="7">Glycosyl transferase family 2</fullName>
    </submittedName>
</protein>
<feature type="domain" description="Glycosyltransferase 2-like" evidence="6">
    <location>
        <begin position="26"/>
        <end position="122"/>
    </location>
</feature>
<dbReference type="Pfam" id="PF00535">
    <property type="entry name" value="Glycos_transf_2"/>
    <property type="match status" value="1"/>
</dbReference>
<dbReference type="Gene3D" id="3.90.550.10">
    <property type="entry name" value="Spore Coat Polysaccharide Biosynthesis Protein SpsA, Chain A"/>
    <property type="match status" value="1"/>
</dbReference>
<accession>A0A1W1W1T0</accession>
<keyword evidence="2" id="KW-1003">Cell membrane</keyword>
<reference evidence="7 8" key="1">
    <citation type="submission" date="2017-04" db="EMBL/GenBank/DDBJ databases">
        <authorList>
            <person name="Afonso C.L."/>
            <person name="Miller P.J."/>
            <person name="Scott M.A."/>
            <person name="Spackman E."/>
            <person name="Goraichik I."/>
            <person name="Dimitrov K.M."/>
            <person name="Suarez D.L."/>
            <person name="Swayne D.E."/>
        </authorList>
    </citation>
    <scope>NUCLEOTIDE SEQUENCE [LARGE SCALE GENOMIC DNA]</scope>
    <source>
        <strain evidence="7 8">DSM 11622</strain>
    </source>
</reference>
<evidence type="ECO:0000259" key="6">
    <source>
        <dbReference type="Pfam" id="PF00535"/>
    </source>
</evidence>
<comment type="subcellular location">
    <subcellularLocation>
        <location evidence="1">Cell membrane</location>
    </subcellularLocation>
</comment>
<dbReference type="InterPro" id="IPR026461">
    <property type="entry name" value="Trfase_2_rSAM/seldom_assoc"/>
</dbReference>
<dbReference type="InterPro" id="IPR001173">
    <property type="entry name" value="Glyco_trans_2-like"/>
</dbReference>
<keyword evidence="8" id="KW-1185">Reference proteome</keyword>
<dbReference type="OrthoDB" id="9810303at2"/>
<evidence type="ECO:0000256" key="2">
    <source>
        <dbReference type="ARBA" id="ARBA00022475"/>
    </source>
</evidence>
<keyword evidence="5" id="KW-0472">Membrane</keyword>
<keyword evidence="4 7" id="KW-0808">Transferase</keyword>
<dbReference type="AlphaFoldDB" id="A0A1W1W1T0"/>
<dbReference type="EMBL" id="FWWW01000091">
    <property type="protein sequence ID" value="SMB99516.1"/>
    <property type="molecule type" value="Genomic_DNA"/>
</dbReference>
<gene>
    <name evidence="7" type="ORF">SAMN00120144_0235</name>
</gene>
<evidence type="ECO:0000256" key="1">
    <source>
        <dbReference type="ARBA" id="ARBA00004236"/>
    </source>
</evidence>
<name>A0A1W1W1T0_9BACT</name>
<evidence type="ECO:0000256" key="4">
    <source>
        <dbReference type="ARBA" id="ARBA00022679"/>
    </source>
</evidence>
<dbReference type="GO" id="GO:0005886">
    <property type="term" value="C:plasma membrane"/>
    <property type="evidence" value="ECO:0007669"/>
    <property type="project" value="UniProtKB-SubCell"/>
</dbReference>
<dbReference type="PANTHER" id="PTHR43646:SF2">
    <property type="entry name" value="GLYCOSYLTRANSFERASE 2-LIKE DOMAIN-CONTAINING PROTEIN"/>
    <property type="match status" value="1"/>
</dbReference>
<dbReference type="SUPFAM" id="SSF53448">
    <property type="entry name" value="Nucleotide-diphospho-sugar transferases"/>
    <property type="match status" value="1"/>
</dbReference>
<dbReference type="STRING" id="645990.SAMN00120144_0235"/>
<dbReference type="PANTHER" id="PTHR43646">
    <property type="entry name" value="GLYCOSYLTRANSFERASE"/>
    <property type="match status" value="1"/>
</dbReference>
<evidence type="ECO:0000256" key="5">
    <source>
        <dbReference type="ARBA" id="ARBA00023136"/>
    </source>
</evidence>